<feature type="chain" id="PRO_5009581014" description="Peptidase metallopeptidase domain-containing protein" evidence="6">
    <location>
        <begin position="30"/>
        <end position="389"/>
    </location>
</feature>
<dbReference type="Gene3D" id="3.40.390.10">
    <property type="entry name" value="Collagenase (Catalytic Domain)"/>
    <property type="match status" value="1"/>
</dbReference>
<sequence length="389" mass="40796">MTLRKLFAGILGLTLLAGGLALGAAHSQAASSQARVVSVLGVAKVEGQDAVVEILVEVLPGENASEKGQAALHRMYPDARPFSSADYTTSGLVWDVFFDGNSTNDQVDVRYNSNGVPGNYSASEYLNSFLNAQATWTDVATSNFVFHDAGTTGKCPSLVRECKGPQTFDGNNDTGWLPINESGVLGVTWYGTQTDEFDMVLDNADFTWYVGPSGSISTSAYDAQTVWLHELGHGLGLGHSSDPNAVMYAYYSDLQRDLADDDVNGITALYPAGGEPTPTPTPTPVPGSTVTVASITYAWYGGKSNNKHLNDTLLLNDENGNPVAGATVSITLTNDIGGSWNGTGTTGSEGSVTFSLKNAPSACYSTEVTSVSAPGWDNTTPSNSSCPTP</sequence>
<keyword evidence="2" id="KW-0479">Metal-binding</keyword>
<keyword evidence="3" id="KW-0378">Hydrolase</keyword>
<dbReference type="GO" id="GO:0008270">
    <property type="term" value="F:zinc ion binding"/>
    <property type="evidence" value="ECO:0007669"/>
    <property type="project" value="InterPro"/>
</dbReference>
<evidence type="ECO:0000256" key="3">
    <source>
        <dbReference type="ARBA" id="ARBA00022801"/>
    </source>
</evidence>
<dbReference type="Proteomes" id="UP000179069">
    <property type="component" value="Unassembled WGS sequence"/>
</dbReference>
<dbReference type="SUPFAM" id="SSF55486">
    <property type="entry name" value="Metalloproteases ('zincins'), catalytic domain"/>
    <property type="match status" value="1"/>
</dbReference>
<dbReference type="GO" id="GO:0030574">
    <property type="term" value="P:collagen catabolic process"/>
    <property type="evidence" value="ECO:0007669"/>
    <property type="project" value="TreeGrafter"/>
</dbReference>
<dbReference type="InterPro" id="IPR008964">
    <property type="entry name" value="Invasin/intimin_cell_adhesion"/>
</dbReference>
<reference evidence="8 9" key="1">
    <citation type="journal article" date="2016" name="Nat. Commun.">
        <title>Thousands of microbial genomes shed light on interconnected biogeochemical processes in an aquifer system.</title>
        <authorList>
            <person name="Anantharaman K."/>
            <person name="Brown C.T."/>
            <person name="Hug L.A."/>
            <person name="Sharon I."/>
            <person name="Castelle C.J."/>
            <person name="Probst A.J."/>
            <person name="Thomas B.C."/>
            <person name="Singh A."/>
            <person name="Wilkins M.J."/>
            <person name="Karaoz U."/>
            <person name="Brodie E.L."/>
            <person name="Williams K.H."/>
            <person name="Hubbard S.S."/>
            <person name="Banfield J.F."/>
        </authorList>
    </citation>
    <scope>NUCLEOTIDE SEQUENCE [LARGE SCALE GENOMIC DNA]</scope>
</reference>
<accession>A0A1G1VLU5</accession>
<keyword evidence="4" id="KW-0862">Zinc</keyword>
<dbReference type="InterPro" id="IPR006026">
    <property type="entry name" value="Peptidase_Metallo"/>
</dbReference>
<evidence type="ECO:0000259" key="7">
    <source>
        <dbReference type="SMART" id="SM00235"/>
    </source>
</evidence>
<evidence type="ECO:0000313" key="8">
    <source>
        <dbReference type="EMBL" id="OGY16217.1"/>
    </source>
</evidence>
<dbReference type="SMART" id="SM00235">
    <property type="entry name" value="ZnMc"/>
    <property type="match status" value="1"/>
</dbReference>
<keyword evidence="6" id="KW-0732">Signal</keyword>
<dbReference type="PRINTS" id="PR00138">
    <property type="entry name" value="MATRIXIN"/>
</dbReference>
<evidence type="ECO:0000256" key="2">
    <source>
        <dbReference type="ARBA" id="ARBA00022723"/>
    </source>
</evidence>
<proteinExistence type="predicted"/>
<organism evidence="8 9">
    <name type="scientific">Candidatus Chisholmbacteria bacterium RIFCSPHIGHO2_01_FULL_49_18</name>
    <dbReference type="NCBI Taxonomy" id="1797590"/>
    <lineage>
        <taxon>Bacteria</taxon>
        <taxon>Candidatus Chisholmiibacteriota</taxon>
    </lineage>
</organism>
<comment type="caution">
    <text evidence="8">The sequence shown here is derived from an EMBL/GenBank/DDBJ whole genome shotgun (WGS) entry which is preliminary data.</text>
</comment>
<dbReference type="Gene3D" id="2.60.40.10">
    <property type="entry name" value="Immunoglobulins"/>
    <property type="match status" value="1"/>
</dbReference>
<dbReference type="PANTHER" id="PTHR10201">
    <property type="entry name" value="MATRIX METALLOPROTEINASE"/>
    <property type="match status" value="1"/>
</dbReference>
<dbReference type="AlphaFoldDB" id="A0A1G1VLU5"/>
<evidence type="ECO:0000256" key="6">
    <source>
        <dbReference type="SAM" id="SignalP"/>
    </source>
</evidence>
<keyword evidence="5" id="KW-0482">Metalloprotease</keyword>
<dbReference type="InterPro" id="IPR001818">
    <property type="entry name" value="Pept_M10_metallopeptidase"/>
</dbReference>
<dbReference type="GO" id="GO:0031012">
    <property type="term" value="C:extracellular matrix"/>
    <property type="evidence" value="ECO:0007669"/>
    <property type="project" value="InterPro"/>
</dbReference>
<protein>
    <recommendedName>
        <fullName evidence="7">Peptidase metallopeptidase domain-containing protein</fullName>
    </recommendedName>
</protein>
<dbReference type="Pfam" id="PF00413">
    <property type="entry name" value="Peptidase_M10"/>
    <property type="match status" value="1"/>
</dbReference>
<keyword evidence="1" id="KW-0645">Protease</keyword>
<feature type="signal peptide" evidence="6">
    <location>
        <begin position="1"/>
        <end position="29"/>
    </location>
</feature>
<dbReference type="GO" id="GO:0006508">
    <property type="term" value="P:proteolysis"/>
    <property type="evidence" value="ECO:0007669"/>
    <property type="project" value="UniProtKB-KW"/>
</dbReference>
<dbReference type="InterPro" id="IPR021190">
    <property type="entry name" value="Pept_M10A"/>
</dbReference>
<dbReference type="SUPFAM" id="SSF49373">
    <property type="entry name" value="Invasin/intimin cell-adhesion fragments"/>
    <property type="match status" value="1"/>
</dbReference>
<dbReference type="GO" id="GO:0030198">
    <property type="term" value="P:extracellular matrix organization"/>
    <property type="evidence" value="ECO:0007669"/>
    <property type="project" value="TreeGrafter"/>
</dbReference>
<evidence type="ECO:0000313" key="9">
    <source>
        <dbReference type="Proteomes" id="UP000179069"/>
    </source>
</evidence>
<dbReference type="EMBL" id="MHCI01000018">
    <property type="protein sequence ID" value="OGY16217.1"/>
    <property type="molecule type" value="Genomic_DNA"/>
</dbReference>
<gene>
    <name evidence="8" type="ORF">A2785_01335</name>
</gene>
<evidence type="ECO:0000256" key="1">
    <source>
        <dbReference type="ARBA" id="ARBA00022670"/>
    </source>
</evidence>
<dbReference type="GO" id="GO:0004222">
    <property type="term" value="F:metalloendopeptidase activity"/>
    <property type="evidence" value="ECO:0007669"/>
    <property type="project" value="InterPro"/>
</dbReference>
<dbReference type="InterPro" id="IPR024079">
    <property type="entry name" value="MetalloPept_cat_dom_sf"/>
</dbReference>
<dbReference type="PANTHER" id="PTHR10201:SF323">
    <property type="entry name" value="MATRIX METALLOPROTEINASE-21"/>
    <property type="match status" value="1"/>
</dbReference>
<dbReference type="InterPro" id="IPR013783">
    <property type="entry name" value="Ig-like_fold"/>
</dbReference>
<evidence type="ECO:0000256" key="5">
    <source>
        <dbReference type="ARBA" id="ARBA00023049"/>
    </source>
</evidence>
<name>A0A1G1VLU5_9BACT</name>
<feature type="domain" description="Peptidase metallopeptidase" evidence="7">
    <location>
        <begin position="101"/>
        <end position="272"/>
    </location>
</feature>
<evidence type="ECO:0000256" key="4">
    <source>
        <dbReference type="ARBA" id="ARBA00022833"/>
    </source>
</evidence>